<proteinExistence type="predicted"/>
<accession>A0A6A6HQ78</accession>
<gene>
    <name evidence="3" type="ORF">EV356DRAFT_527864</name>
</gene>
<keyword evidence="1" id="KW-1133">Transmembrane helix</keyword>
<dbReference type="EMBL" id="ML991771">
    <property type="protein sequence ID" value="KAF2240019.1"/>
    <property type="molecule type" value="Genomic_DNA"/>
</dbReference>
<reference evidence="3" key="1">
    <citation type="journal article" date="2020" name="Stud. Mycol.">
        <title>101 Dothideomycetes genomes: a test case for predicting lifestyles and emergence of pathogens.</title>
        <authorList>
            <person name="Haridas S."/>
            <person name="Albert R."/>
            <person name="Binder M."/>
            <person name="Bloem J."/>
            <person name="Labutti K."/>
            <person name="Salamov A."/>
            <person name="Andreopoulos B."/>
            <person name="Baker S."/>
            <person name="Barry K."/>
            <person name="Bills G."/>
            <person name="Bluhm B."/>
            <person name="Cannon C."/>
            <person name="Castanera R."/>
            <person name="Culley D."/>
            <person name="Daum C."/>
            <person name="Ezra D."/>
            <person name="Gonzalez J."/>
            <person name="Henrissat B."/>
            <person name="Kuo A."/>
            <person name="Liang C."/>
            <person name="Lipzen A."/>
            <person name="Lutzoni F."/>
            <person name="Magnuson J."/>
            <person name="Mondo S."/>
            <person name="Nolan M."/>
            <person name="Ohm R."/>
            <person name="Pangilinan J."/>
            <person name="Park H.-J."/>
            <person name="Ramirez L."/>
            <person name="Alfaro M."/>
            <person name="Sun H."/>
            <person name="Tritt A."/>
            <person name="Yoshinaga Y."/>
            <person name="Zwiers L.-H."/>
            <person name="Turgeon B."/>
            <person name="Goodwin S."/>
            <person name="Spatafora J."/>
            <person name="Crous P."/>
            <person name="Grigoriev I."/>
        </authorList>
    </citation>
    <scope>NUCLEOTIDE SEQUENCE</scope>
    <source>
        <strain evidence="3">Tuck. ex Michener</strain>
    </source>
</reference>
<keyword evidence="1" id="KW-0472">Membrane</keyword>
<feature type="chain" id="PRO_5025550896" evidence="2">
    <location>
        <begin position="24"/>
        <end position="512"/>
    </location>
</feature>
<evidence type="ECO:0000256" key="1">
    <source>
        <dbReference type="SAM" id="Phobius"/>
    </source>
</evidence>
<keyword evidence="4" id="KW-1185">Reference proteome</keyword>
<sequence length="512" mass="57147">MGVSYKFFSFLVILDFVPSRAVAEYDSITQCAAAYPGLESLSLAQCQRQCFSGWKPYGKWDVVTSVVAFVLPLFILIGNMHFTRFGAATVQGEAHCLGEKGIVIALKCAGVILHRFSSFVLDYFSVLCHVLGDPIDTIWSLSVKLDVPRRYKQWAEQHLSCLSEIDRQAITVILATFDDFEFGKVDGKNLADLIFIQVEAGGADGAAFLKTCRQASVLLRQTRVQNARRSFLAIVSYAASLFITLDSNRGLEQTPVHTPHTVALRELYYWLIPAITLSAANGAFPTAETSYVILRPILDYMKRKGTLRTLPQPLKLYSGGSYVWRPFKDLSHISGSRSIGFSCITLLHLAFMSVASAWIMSFLMSWYTPTTGLGCRSITELSYFLVWLLSCAMTAILSRMVKGYFTLFMAIFVKDMFFAVPMVTVLFAAFKGWWNSCECWSARWSLGYTNAAVTLNIAASENSLGNFYDLMLGSALGIQGIYAVIFLILHRHSLRLLYGNKKDVQACYSNHI</sequence>
<keyword evidence="1" id="KW-0812">Transmembrane</keyword>
<dbReference type="Proteomes" id="UP000800092">
    <property type="component" value="Unassembled WGS sequence"/>
</dbReference>
<feature type="transmembrane region" description="Helical" evidence="1">
    <location>
        <begin position="338"/>
        <end position="361"/>
    </location>
</feature>
<evidence type="ECO:0000313" key="3">
    <source>
        <dbReference type="EMBL" id="KAF2240019.1"/>
    </source>
</evidence>
<dbReference type="OrthoDB" id="3010248at2759"/>
<feature type="transmembrane region" description="Helical" evidence="1">
    <location>
        <begin position="404"/>
        <end position="430"/>
    </location>
</feature>
<keyword evidence="2" id="KW-0732">Signal</keyword>
<feature type="transmembrane region" description="Helical" evidence="1">
    <location>
        <begin position="381"/>
        <end position="397"/>
    </location>
</feature>
<feature type="transmembrane region" description="Helical" evidence="1">
    <location>
        <begin position="470"/>
        <end position="489"/>
    </location>
</feature>
<protein>
    <submittedName>
        <fullName evidence="3">Uncharacterized protein</fullName>
    </submittedName>
</protein>
<name>A0A6A6HQ78_VIRVR</name>
<feature type="signal peptide" evidence="2">
    <location>
        <begin position="1"/>
        <end position="23"/>
    </location>
</feature>
<dbReference type="AlphaFoldDB" id="A0A6A6HQ78"/>
<evidence type="ECO:0000313" key="4">
    <source>
        <dbReference type="Proteomes" id="UP000800092"/>
    </source>
</evidence>
<evidence type="ECO:0000256" key="2">
    <source>
        <dbReference type="SAM" id="SignalP"/>
    </source>
</evidence>
<organism evidence="3 4">
    <name type="scientific">Viridothelium virens</name>
    <name type="common">Speckled blister lichen</name>
    <name type="synonym">Trypethelium virens</name>
    <dbReference type="NCBI Taxonomy" id="1048519"/>
    <lineage>
        <taxon>Eukaryota</taxon>
        <taxon>Fungi</taxon>
        <taxon>Dikarya</taxon>
        <taxon>Ascomycota</taxon>
        <taxon>Pezizomycotina</taxon>
        <taxon>Dothideomycetes</taxon>
        <taxon>Dothideomycetes incertae sedis</taxon>
        <taxon>Trypetheliales</taxon>
        <taxon>Trypetheliaceae</taxon>
        <taxon>Viridothelium</taxon>
    </lineage>
</organism>
<feature type="transmembrane region" description="Helical" evidence="1">
    <location>
        <begin position="62"/>
        <end position="82"/>
    </location>
</feature>